<dbReference type="AlphaFoldDB" id="A0A838L5D6"/>
<dbReference type="Pfam" id="PF17874">
    <property type="entry name" value="TPR_MalT"/>
    <property type="match status" value="1"/>
</dbReference>
<dbReference type="GO" id="GO:0006355">
    <property type="term" value="P:regulation of DNA-templated transcription"/>
    <property type="evidence" value="ECO:0007669"/>
    <property type="project" value="InterPro"/>
</dbReference>
<evidence type="ECO:0000313" key="6">
    <source>
        <dbReference type="Proteomes" id="UP000570166"/>
    </source>
</evidence>
<dbReference type="InterPro" id="IPR016032">
    <property type="entry name" value="Sig_transdc_resp-reg_C-effctor"/>
</dbReference>
<dbReference type="SMART" id="SM00421">
    <property type="entry name" value="HTH_LUXR"/>
    <property type="match status" value="1"/>
</dbReference>
<dbReference type="PANTHER" id="PTHR43214">
    <property type="entry name" value="TWO-COMPONENT RESPONSE REGULATOR"/>
    <property type="match status" value="1"/>
</dbReference>
<comment type="caution">
    <text evidence="5">The sequence shown here is derived from an EMBL/GenBank/DDBJ whole genome shotgun (WGS) entry which is preliminary data.</text>
</comment>
<dbReference type="InterPro" id="IPR041617">
    <property type="entry name" value="TPR_MalT"/>
</dbReference>
<name>A0A838L5D6_9SPHN</name>
<accession>A0A838L5D6</accession>
<dbReference type="Gene3D" id="1.10.10.10">
    <property type="entry name" value="Winged helix-like DNA-binding domain superfamily/Winged helix DNA-binding domain"/>
    <property type="match status" value="1"/>
</dbReference>
<dbReference type="Pfam" id="PF00196">
    <property type="entry name" value="GerE"/>
    <property type="match status" value="1"/>
</dbReference>
<dbReference type="SUPFAM" id="SSF48452">
    <property type="entry name" value="TPR-like"/>
    <property type="match status" value="1"/>
</dbReference>
<dbReference type="Proteomes" id="UP000570166">
    <property type="component" value="Unassembled WGS sequence"/>
</dbReference>
<keyword evidence="3" id="KW-0804">Transcription</keyword>
<dbReference type="Pfam" id="PF25873">
    <property type="entry name" value="WHD_MalT"/>
    <property type="match status" value="1"/>
</dbReference>
<evidence type="ECO:0000256" key="3">
    <source>
        <dbReference type="ARBA" id="ARBA00023163"/>
    </source>
</evidence>
<evidence type="ECO:0000313" key="5">
    <source>
        <dbReference type="EMBL" id="MBA2933669.1"/>
    </source>
</evidence>
<dbReference type="InterPro" id="IPR036388">
    <property type="entry name" value="WH-like_DNA-bd_sf"/>
</dbReference>
<dbReference type="InterPro" id="IPR011990">
    <property type="entry name" value="TPR-like_helical_dom_sf"/>
</dbReference>
<dbReference type="SUPFAM" id="SSF52540">
    <property type="entry name" value="P-loop containing nucleoside triphosphate hydrolases"/>
    <property type="match status" value="1"/>
</dbReference>
<dbReference type="PRINTS" id="PR00038">
    <property type="entry name" value="HTHLUXR"/>
</dbReference>
<keyword evidence="2" id="KW-0238">DNA-binding</keyword>
<keyword evidence="1" id="KW-0805">Transcription regulation</keyword>
<organism evidence="5 6">
    <name type="scientific">Sphingomonas chungangi</name>
    <dbReference type="NCBI Taxonomy" id="2683589"/>
    <lineage>
        <taxon>Bacteria</taxon>
        <taxon>Pseudomonadati</taxon>
        <taxon>Pseudomonadota</taxon>
        <taxon>Alphaproteobacteria</taxon>
        <taxon>Sphingomonadales</taxon>
        <taxon>Sphingomonadaceae</taxon>
        <taxon>Sphingomonas</taxon>
    </lineage>
</organism>
<keyword evidence="6" id="KW-1185">Reference proteome</keyword>
<dbReference type="CDD" id="cd06170">
    <property type="entry name" value="LuxR_C_like"/>
    <property type="match status" value="1"/>
</dbReference>
<evidence type="ECO:0000256" key="2">
    <source>
        <dbReference type="ARBA" id="ARBA00023125"/>
    </source>
</evidence>
<sequence length="898" mass="98585">MGLVPTTIVPPRSSHIIVARPTLDAFFEAIDRSRLTMVTAPAGSGKTTAALSWFHRLKGAGRPGMWLAVRAGIRDLPSFLLAFRSAGVEAGLPWQDLDPHGPDDAWLAALAEARAGDARPVLVIDDAQLLPPVAIEFLAQAVASARDAVTMIIVSRGALAIPVARTRALGFLVEVGAADLRFDRQEAIELVSRTVGAPLDAQEMQQIIEDAHGWASGLVIAGELYRRDAMRGSAWKPLLGNLCSEFTSYFHEEVLSLQTPAIRDFLVNTSILAELTAPACAAVTDDDDARAMLDDVYRAGLFLNAIDEERSRYAYHPLFKEMVLGRLAERAPARAAELHRRASRYFAGQGDNLTALHHAQASADKDFLADQLDAVANDLIYTGYLYRIEELSADIPWSVMRSRPTLLLALAWRRIRRLSFASASRLLDAAVAVRDERLVEGLLDAHAAETFDLLLRHRRLMLEAARDNMAAIEQDAEQLLYDLGDEHPYLSCTLLAQLMAARRELYHFQDILKLEAETRRALDRANTRFAAIALKSSIAPTLMARGNTAVARRCLDEAFAAAQQRDDLGFGLAALPALPLAELLYEAGELDQASELVERYLPAVRQWGFVDQLASGFLVRAKLAFARGDTNAALVGLDEAHLIAIECGLDRLRAFVVAEQVRIFIKSGQLSEAEAAMVAGDVGTDCEPVPTLNPTRQNESVAIAWIRIEMQRHRLVRARKVASRWLDLLKRTGAIRSAVTFELLLAEISVLQGNRSKARRAVRSAVEMAESAGWVRLFLDEGEVISSLLSEAYAHGPLLDTPADKFAARLVSLVNGGPAVGAEEEEDDESFGLSSRLANREIDILTMVGGGLRNREIGERLGLTEGTVKWYMQQIYDKLGVRRRPQAVLRARQFGLLA</sequence>
<dbReference type="InterPro" id="IPR000792">
    <property type="entry name" value="Tscrpt_reg_LuxR_C"/>
</dbReference>
<dbReference type="EMBL" id="JACEIB010000003">
    <property type="protein sequence ID" value="MBA2933669.1"/>
    <property type="molecule type" value="Genomic_DNA"/>
</dbReference>
<dbReference type="InterPro" id="IPR059106">
    <property type="entry name" value="WHD_MalT"/>
</dbReference>
<reference evidence="5 6" key="1">
    <citation type="submission" date="2020-07" db="EMBL/GenBank/DDBJ databases">
        <authorList>
            <person name="Sun Q."/>
        </authorList>
    </citation>
    <scope>NUCLEOTIDE SEQUENCE [LARGE SCALE GENOMIC DNA]</scope>
    <source>
        <strain evidence="5 6">CGMCC 1.13654</strain>
    </source>
</reference>
<dbReference type="InterPro" id="IPR027417">
    <property type="entry name" value="P-loop_NTPase"/>
</dbReference>
<protein>
    <submittedName>
        <fullName evidence="5">Helix-turn-helix transcriptional regulator</fullName>
    </submittedName>
</protein>
<dbReference type="InterPro" id="IPR039420">
    <property type="entry name" value="WalR-like"/>
</dbReference>
<feature type="domain" description="HTH luxR-type" evidence="4">
    <location>
        <begin position="830"/>
        <end position="895"/>
    </location>
</feature>
<dbReference type="Gene3D" id="1.25.40.10">
    <property type="entry name" value="Tetratricopeptide repeat domain"/>
    <property type="match status" value="1"/>
</dbReference>
<dbReference type="PROSITE" id="PS50043">
    <property type="entry name" value="HTH_LUXR_2"/>
    <property type="match status" value="1"/>
</dbReference>
<gene>
    <name evidence="5" type="ORF">HZF05_06110</name>
</gene>
<dbReference type="PANTHER" id="PTHR43214:SF41">
    <property type="entry name" value="NITRATE_NITRITE RESPONSE REGULATOR PROTEIN NARP"/>
    <property type="match status" value="1"/>
</dbReference>
<dbReference type="RefSeq" id="WP_160363478.1">
    <property type="nucleotide sequence ID" value="NZ_JACEIB010000003.1"/>
</dbReference>
<dbReference type="GO" id="GO:0003677">
    <property type="term" value="F:DNA binding"/>
    <property type="evidence" value="ECO:0007669"/>
    <property type="project" value="UniProtKB-KW"/>
</dbReference>
<proteinExistence type="predicted"/>
<evidence type="ECO:0000256" key="1">
    <source>
        <dbReference type="ARBA" id="ARBA00023015"/>
    </source>
</evidence>
<evidence type="ECO:0000259" key="4">
    <source>
        <dbReference type="PROSITE" id="PS50043"/>
    </source>
</evidence>
<dbReference type="SUPFAM" id="SSF46894">
    <property type="entry name" value="C-terminal effector domain of the bipartite response regulators"/>
    <property type="match status" value="1"/>
</dbReference>